<protein>
    <submittedName>
        <fullName evidence="10">493_t:CDS:1</fullName>
    </submittedName>
</protein>
<evidence type="ECO:0000256" key="4">
    <source>
        <dbReference type="ARBA" id="ARBA00022574"/>
    </source>
</evidence>
<evidence type="ECO:0000313" key="11">
    <source>
        <dbReference type="Proteomes" id="UP000789342"/>
    </source>
</evidence>
<organism evidence="10 11">
    <name type="scientific">Acaulospora morrowiae</name>
    <dbReference type="NCBI Taxonomy" id="94023"/>
    <lineage>
        <taxon>Eukaryota</taxon>
        <taxon>Fungi</taxon>
        <taxon>Fungi incertae sedis</taxon>
        <taxon>Mucoromycota</taxon>
        <taxon>Glomeromycotina</taxon>
        <taxon>Glomeromycetes</taxon>
        <taxon>Diversisporales</taxon>
        <taxon>Acaulosporaceae</taxon>
        <taxon>Acaulospora</taxon>
    </lineage>
</organism>
<evidence type="ECO:0000256" key="8">
    <source>
        <dbReference type="PROSITE-ProRule" id="PRU00221"/>
    </source>
</evidence>
<dbReference type="PANTHER" id="PTHR44215:SF1">
    <property type="entry name" value="WD REPEAT-CONTAINING PROTEIN 75"/>
    <property type="match status" value="1"/>
</dbReference>
<gene>
    <name evidence="10" type="ORF">AMORRO_LOCUS12271</name>
</gene>
<name>A0A9N9HSB6_9GLOM</name>
<feature type="compositionally biased region" description="Basic and acidic residues" evidence="9">
    <location>
        <begin position="19"/>
        <end position="37"/>
    </location>
</feature>
<keyword evidence="11" id="KW-1185">Reference proteome</keyword>
<keyword evidence="2" id="KW-0690">Ribosome biogenesis</keyword>
<dbReference type="PANTHER" id="PTHR44215">
    <property type="entry name" value="WD REPEAT-CONTAINING PROTEIN 75"/>
    <property type="match status" value="1"/>
</dbReference>
<feature type="repeat" description="WD" evidence="8">
    <location>
        <begin position="121"/>
        <end position="163"/>
    </location>
</feature>
<evidence type="ECO:0000256" key="6">
    <source>
        <dbReference type="ARBA" id="ARBA00023163"/>
    </source>
</evidence>
<dbReference type="GO" id="GO:2000234">
    <property type="term" value="P:positive regulation of rRNA processing"/>
    <property type="evidence" value="ECO:0007669"/>
    <property type="project" value="TreeGrafter"/>
</dbReference>
<dbReference type="InterPro" id="IPR053826">
    <property type="entry name" value="WDR75"/>
</dbReference>
<proteinExistence type="predicted"/>
<dbReference type="GO" id="GO:0045943">
    <property type="term" value="P:positive regulation of transcription by RNA polymerase I"/>
    <property type="evidence" value="ECO:0007669"/>
    <property type="project" value="InterPro"/>
</dbReference>
<dbReference type="Gene3D" id="2.130.10.10">
    <property type="entry name" value="YVTN repeat-like/Quinoprotein amine dehydrogenase"/>
    <property type="match status" value="1"/>
</dbReference>
<accession>A0A9N9HSB6</accession>
<evidence type="ECO:0000256" key="9">
    <source>
        <dbReference type="SAM" id="MobiDB-lite"/>
    </source>
</evidence>
<evidence type="ECO:0000256" key="5">
    <source>
        <dbReference type="ARBA" id="ARBA00022737"/>
    </source>
</evidence>
<keyword evidence="5" id="KW-0677">Repeat</keyword>
<evidence type="ECO:0000256" key="3">
    <source>
        <dbReference type="ARBA" id="ARBA00022552"/>
    </source>
</evidence>
<dbReference type="OrthoDB" id="4096at2759"/>
<comment type="caution">
    <text evidence="10">The sequence shown here is derived from an EMBL/GenBank/DDBJ whole genome shotgun (WGS) entry which is preliminary data.</text>
</comment>
<keyword evidence="6" id="KW-0804">Transcription</keyword>
<dbReference type="InterPro" id="IPR001680">
    <property type="entry name" value="WD40_rpt"/>
</dbReference>
<dbReference type="InterPro" id="IPR036322">
    <property type="entry name" value="WD40_repeat_dom_sf"/>
</dbReference>
<dbReference type="Proteomes" id="UP000789342">
    <property type="component" value="Unassembled WGS sequence"/>
</dbReference>
<dbReference type="InterPro" id="IPR015943">
    <property type="entry name" value="WD40/YVTN_repeat-like_dom_sf"/>
</dbReference>
<sequence length="167" mass="18768">MVKEKKGTRGQSTVQAPYEKGKRVNHTKDKFNDSSKKDLRTSHRVINRGVITLDKFHRDILKSVKDCEFEIERISGGCLTRLPGVFSADSKYFFCACSNTIKVYNVATGDVVKIISESPERNGHKDEITCIILNPADSSQLYSASLDGTVKKWDYINSDLLEAIFNS</sequence>
<dbReference type="AlphaFoldDB" id="A0A9N9HSB6"/>
<comment type="subcellular location">
    <subcellularLocation>
        <location evidence="1">Nucleus</location>
        <location evidence="1">Nucleolus</location>
    </subcellularLocation>
</comment>
<dbReference type="SMART" id="SM00320">
    <property type="entry name" value="WD40"/>
    <property type="match status" value="2"/>
</dbReference>
<evidence type="ECO:0000313" key="10">
    <source>
        <dbReference type="EMBL" id="CAG8703606.1"/>
    </source>
</evidence>
<dbReference type="GO" id="GO:0032040">
    <property type="term" value="C:small-subunit processome"/>
    <property type="evidence" value="ECO:0007669"/>
    <property type="project" value="InterPro"/>
</dbReference>
<dbReference type="GO" id="GO:0003723">
    <property type="term" value="F:RNA binding"/>
    <property type="evidence" value="ECO:0007669"/>
    <property type="project" value="InterPro"/>
</dbReference>
<dbReference type="GO" id="GO:0006364">
    <property type="term" value="P:rRNA processing"/>
    <property type="evidence" value="ECO:0007669"/>
    <property type="project" value="UniProtKB-KW"/>
</dbReference>
<feature type="region of interest" description="Disordered" evidence="9">
    <location>
        <begin position="1"/>
        <end position="37"/>
    </location>
</feature>
<keyword evidence="7" id="KW-0539">Nucleus</keyword>
<dbReference type="SUPFAM" id="SSF50978">
    <property type="entry name" value="WD40 repeat-like"/>
    <property type="match status" value="1"/>
</dbReference>
<dbReference type="EMBL" id="CAJVPV010017676">
    <property type="protein sequence ID" value="CAG8703606.1"/>
    <property type="molecule type" value="Genomic_DNA"/>
</dbReference>
<keyword evidence="4 8" id="KW-0853">WD repeat</keyword>
<evidence type="ECO:0000256" key="1">
    <source>
        <dbReference type="ARBA" id="ARBA00004604"/>
    </source>
</evidence>
<evidence type="ECO:0000256" key="2">
    <source>
        <dbReference type="ARBA" id="ARBA00022517"/>
    </source>
</evidence>
<dbReference type="Pfam" id="PF23869">
    <property type="entry name" value="Beta-prop_WDR75_1st"/>
    <property type="match status" value="1"/>
</dbReference>
<dbReference type="PROSITE" id="PS50082">
    <property type="entry name" value="WD_REPEATS_2"/>
    <property type="match status" value="1"/>
</dbReference>
<evidence type="ECO:0000256" key="7">
    <source>
        <dbReference type="ARBA" id="ARBA00023242"/>
    </source>
</evidence>
<reference evidence="10" key="1">
    <citation type="submission" date="2021-06" db="EMBL/GenBank/DDBJ databases">
        <authorList>
            <person name="Kallberg Y."/>
            <person name="Tangrot J."/>
            <person name="Rosling A."/>
        </authorList>
    </citation>
    <scope>NUCLEOTIDE SEQUENCE</scope>
    <source>
        <strain evidence="10">CL551</strain>
    </source>
</reference>
<keyword evidence="3" id="KW-0698">rRNA processing</keyword>
<dbReference type="PROSITE" id="PS50294">
    <property type="entry name" value="WD_REPEATS_REGION"/>
    <property type="match status" value="1"/>
</dbReference>